<protein>
    <recommendedName>
        <fullName evidence="1">Dienelactone hydrolase domain-containing protein</fullName>
    </recommendedName>
</protein>
<comment type="caution">
    <text evidence="2">The sequence shown here is derived from an EMBL/GenBank/DDBJ whole genome shotgun (WGS) entry which is preliminary data.</text>
</comment>
<dbReference type="STRING" id="1108044.GOOTI_066_00040"/>
<dbReference type="Gene3D" id="3.40.50.1820">
    <property type="entry name" value="alpha/beta hydrolase"/>
    <property type="match status" value="1"/>
</dbReference>
<dbReference type="InterPro" id="IPR002925">
    <property type="entry name" value="Dienelactn_hydro"/>
</dbReference>
<name>H5TJ87_GORO1</name>
<sequence length="281" mass="29488">MTRGSSDDQLTDFDVRIATHNGVSRRVYSLGDGPAVIVIAEMPGISPDVADFARKVAALGATAVMPSLFGVDGRDPRPSNLGVVGAATTMLGTLARACISREFTILASGKTSPAADWMRALAAEEHERCGGPGVGAVGMCFTGGFALAMATDERMLAPVVAQPSLPGALTPRLAHSIDVSPEDLRTVVARCERGLDVMGVRFCGDRMSPASRFRFLRELLGDSFLAIEIPDSAANPESPLPTPHSPLTVDLIDAPGEPTHDALTEVLEFLATRLGLVPGDR</sequence>
<dbReference type="GO" id="GO:0016787">
    <property type="term" value="F:hydrolase activity"/>
    <property type="evidence" value="ECO:0007669"/>
    <property type="project" value="InterPro"/>
</dbReference>
<evidence type="ECO:0000313" key="2">
    <source>
        <dbReference type="EMBL" id="GAB33545.1"/>
    </source>
</evidence>
<feature type="domain" description="Dienelactone hydrolase" evidence="1">
    <location>
        <begin position="33"/>
        <end position="160"/>
    </location>
</feature>
<proteinExistence type="predicted"/>
<dbReference type="InterPro" id="IPR029058">
    <property type="entry name" value="AB_hydrolase_fold"/>
</dbReference>
<evidence type="ECO:0000259" key="1">
    <source>
        <dbReference type="Pfam" id="PF01738"/>
    </source>
</evidence>
<organism evidence="2 3">
    <name type="scientific">Gordonia otitidis (strain DSM 44809 / CCUG 52243 / JCM 12355 / NBRC 100426 / IFM 10032)</name>
    <dbReference type="NCBI Taxonomy" id="1108044"/>
    <lineage>
        <taxon>Bacteria</taxon>
        <taxon>Bacillati</taxon>
        <taxon>Actinomycetota</taxon>
        <taxon>Actinomycetes</taxon>
        <taxon>Mycobacteriales</taxon>
        <taxon>Gordoniaceae</taxon>
        <taxon>Gordonia</taxon>
    </lineage>
</organism>
<dbReference type="Proteomes" id="UP000005038">
    <property type="component" value="Unassembled WGS sequence"/>
</dbReference>
<dbReference type="SUPFAM" id="SSF53474">
    <property type="entry name" value="alpha/beta-Hydrolases"/>
    <property type="match status" value="1"/>
</dbReference>
<dbReference type="OrthoDB" id="9782215at2"/>
<gene>
    <name evidence="2" type="ORF">GOOTI_066_00040</name>
</gene>
<accession>H5TJ87</accession>
<dbReference type="Pfam" id="PF01738">
    <property type="entry name" value="DLH"/>
    <property type="match status" value="1"/>
</dbReference>
<dbReference type="RefSeq" id="WP_007237794.1">
    <property type="nucleotide sequence ID" value="NZ_BAFB01000066.1"/>
</dbReference>
<keyword evidence="3" id="KW-1185">Reference proteome</keyword>
<dbReference type="EMBL" id="BAFB01000066">
    <property type="protein sequence ID" value="GAB33545.1"/>
    <property type="molecule type" value="Genomic_DNA"/>
</dbReference>
<dbReference type="AlphaFoldDB" id="H5TJ87"/>
<evidence type="ECO:0000313" key="3">
    <source>
        <dbReference type="Proteomes" id="UP000005038"/>
    </source>
</evidence>
<reference evidence="2" key="1">
    <citation type="submission" date="2012-02" db="EMBL/GenBank/DDBJ databases">
        <title>Whole genome shotgun sequence of Gordonia otitidis NBRC 100426.</title>
        <authorList>
            <person name="Yoshida I."/>
            <person name="Hosoyama A."/>
            <person name="Tsuchikane K."/>
            <person name="Katsumata H."/>
            <person name="Yamazaki S."/>
            <person name="Fujita N."/>
        </authorList>
    </citation>
    <scope>NUCLEOTIDE SEQUENCE [LARGE SCALE GENOMIC DNA]</scope>
    <source>
        <strain evidence="2">NBRC 100426</strain>
    </source>
</reference>